<keyword evidence="2" id="KW-1185">Reference proteome</keyword>
<dbReference type="AlphaFoldDB" id="A0A4S8IWK1"/>
<organism evidence="1 2">
    <name type="scientific">Musa balbisiana</name>
    <name type="common">Banana</name>
    <dbReference type="NCBI Taxonomy" id="52838"/>
    <lineage>
        <taxon>Eukaryota</taxon>
        <taxon>Viridiplantae</taxon>
        <taxon>Streptophyta</taxon>
        <taxon>Embryophyta</taxon>
        <taxon>Tracheophyta</taxon>
        <taxon>Spermatophyta</taxon>
        <taxon>Magnoliopsida</taxon>
        <taxon>Liliopsida</taxon>
        <taxon>Zingiberales</taxon>
        <taxon>Musaceae</taxon>
        <taxon>Musa</taxon>
    </lineage>
</organism>
<comment type="caution">
    <text evidence="1">The sequence shown here is derived from an EMBL/GenBank/DDBJ whole genome shotgun (WGS) entry which is preliminary data.</text>
</comment>
<evidence type="ECO:0000313" key="1">
    <source>
        <dbReference type="EMBL" id="THU53205.1"/>
    </source>
</evidence>
<accession>A0A4S8IWK1</accession>
<gene>
    <name evidence="1" type="ORF">C4D60_Mb10t11980</name>
</gene>
<protein>
    <submittedName>
        <fullName evidence="1">Uncharacterized protein</fullName>
    </submittedName>
</protein>
<proteinExistence type="predicted"/>
<reference evidence="1 2" key="1">
    <citation type="journal article" date="2019" name="Nat. Plants">
        <title>Genome sequencing of Musa balbisiana reveals subgenome evolution and function divergence in polyploid bananas.</title>
        <authorList>
            <person name="Yao X."/>
        </authorList>
    </citation>
    <scope>NUCLEOTIDE SEQUENCE [LARGE SCALE GENOMIC DNA]</scope>
    <source>
        <strain evidence="2">cv. DH-PKW</strain>
        <tissue evidence="1">Leaves</tissue>
    </source>
</reference>
<evidence type="ECO:0000313" key="2">
    <source>
        <dbReference type="Proteomes" id="UP000317650"/>
    </source>
</evidence>
<dbReference type="EMBL" id="PYDT01000008">
    <property type="protein sequence ID" value="THU53205.1"/>
    <property type="molecule type" value="Genomic_DNA"/>
</dbReference>
<sequence>MFCIILRVKLRIFWGFFYPFLNDNLSTVKAKPSRRSRPSDPKILRILFSRAKDLQESTPLPYLFASHDDDDDDDGGDGLDLERETEAEVRVELLKDCFLLFVISAEVPFLLLPLCSPLCPFPIAESSSIFHPNSFVGTAKKVDMEVAKTIVSCIPDLDSQYTDLSSTGPFPQGCWKTFDLAKMLSCLHNMLAENL</sequence>
<dbReference type="Proteomes" id="UP000317650">
    <property type="component" value="Chromosome 10"/>
</dbReference>
<name>A0A4S8IWK1_MUSBA</name>